<sequence>MTHPPQSLIALGDFKPSDFWQTHINSIFYGIKGPQIHNHFQTYVSLDHRLAHALANNFYAKARN</sequence>
<feature type="non-terminal residue" evidence="1">
    <location>
        <position position="64"/>
    </location>
</feature>
<name>A0A383C5U6_9ZZZZ</name>
<accession>A0A383C5U6</accession>
<proteinExistence type="predicted"/>
<reference evidence="1" key="1">
    <citation type="submission" date="2018-05" db="EMBL/GenBank/DDBJ databases">
        <authorList>
            <person name="Lanie J.A."/>
            <person name="Ng W.-L."/>
            <person name="Kazmierczak K.M."/>
            <person name="Andrzejewski T.M."/>
            <person name="Davidsen T.M."/>
            <person name="Wayne K.J."/>
            <person name="Tettelin H."/>
            <person name="Glass J.I."/>
            <person name="Rusch D."/>
            <person name="Podicherti R."/>
            <person name="Tsui H.-C.T."/>
            <person name="Winkler M.E."/>
        </authorList>
    </citation>
    <scope>NUCLEOTIDE SEQUENCE</scope>
</reference>
<evidence type="ECO:0000313" key="1">
    <source>
        <dbReference type="EMBL" id="SVE27592.1"/>
    </source>
</evidence>
<gene>
    <name evidence="1" type="ORF">METZ01_LOCUS480446</name>
</gene>
<organism evidence="1">
    <name type="scientific">marine metagenome</name>
    <dbReference type="NCBI Taxonomy" id="408172"/>
    <lineage>
        <taxon>unclassified sequences</taxon>
        <taxon>metagenomes</taxon>
        <taxon>ecological metagenomes</taxon>
    </lineage>
</organism>
<dbReference type="AlphaFoldDB" id="A0A383C5U6"/>
<dbReference type="EMBL" id="UINC01206115">
    <property type="protein sequence ID" value="SVE27592.1"/>
    <property type="molecule type" value="Genomic_DNA"/>
</dbReference>
<protein>
    <submittedName>
        <fullName evidence="1">Uncharacterized protein</fullName>
    </submittedName>
</protein>